<evidence type="ECO:0008006" key="3">
    <source>
        <dbReference type="Google" id="ProtNLM"/>
    </source>
</evidence>
<dbReference type="GeneID" id="300268803"/>
<reference evidence="1 2" key="1">
    <citation type="submission" date="2016-10" db="EMBL/GenBank/DDBJ databases">
        <authorList>
            <person name="Varghese N."/>
            <person name="Submissions S."/>
        </authorList>
    </citation>
    <scope>NUCLEOTIDE SEQUENCE [LARGE SCALE GENOMIC DNA]</scope>
    <source>
        <strain evidence="1 2">LMG 21974</strain>
    </source>
</reference>
<dbReference type="AlphaFoldDB" id="A0A9X8QLJ8"/>
<dbReference type="EMBL" id="FOEV01000016">
    <property type="protein sequence ID" value="SER30641.1"/>
    <property type="molecule type" value="Genomic_DNA"/>
</dbReference>
<accession>A0A9X8QLJ8</accession>
<evidence type="ECO:0000313" key="1">
    <source>
        <dbReference type="EMBL" id="SER30641.1"/>
    </source>
</evidence>
<proteinExistence type="predicted"/>
<protein>
    <recommendedName>
        <fullName evidence="3">Universal stress protein UspA</fullName>
    </recommendedName>
</protein>
<gene>
    <name evidence="1" type="ORF">SAMN05216409_11699</name>
</gene>
<dbReference type="RefSeq" id="WP_074829377.1">
    <property type="nucleotide sequence ID" value="NZ_FOEV01000016.1"/>
</dbReference>
<sequence>MNRYQRLLLVVDNSCQRTAAFKRAQALAQTSRAAFDLVMFDYVEAIAAHFCGDRLSAVVMRWVCW</sequence>
<organism evidence="1 2">
    <name type="scientific">Pseudomonas lutea</name>
    <dbReference type="NCBI Taxonomy" id="243924"/>
    <lineage>
        <taxon>Bacteria</taxon>
        <taxon>Pseudomonadati</taxon>
        <taxon>Pseudomonadota</taxon>
        <taxon>Gammaproteobacteria</taxon>
        <taxon>Pseudomonadales</taxon>
        <taxon>Pseudomonadaceae</taxon>
        <taxon>Pseudomonas</taxon>
    </lineage>
</organism>
<comment type="caution">
    <text evidence="1">The sequence shown here is derived from an EMBL/GenBank/DDBJ whole genome shotgun (WGS) entry which is preliminary data.</text>
</comment>
<dbReference type="Proteomes" id="UP000183210">
    <property type="component" value="Unassembled WGS sequence"/>
</dbReference>
<name>A0A9X8QLJ8_9PSED</name>
<evidence type="ECO:0000313" key="2">
    <source>
        <dbReference type="Proteomes" id="UP000183210"/>
    </source>
</evidence>